<sequence>MNELKFLLSDPNVSDPKSNCTGRDRLSSCAMTSAWYRQQMMDSSSSEDESLGASDDAESPVRKLRGASRSPFQAKQNALELPLKNKPPSRPRAAHFEQDTENHDPNQRQARPSKAEVVKLTAKEAECGNAGGSALAASPDDLGDDSSRVGVLLGVRRVALQPLVEGPKGLAAVSVEQDVRAADKEQHDSAADIYSRYMQPVQARPMRDADADNEAGDPTSTAGEYANAGLLGGHCRAEGCLGEDASSSTAFSIGHTGGGGGNGGVRVSAGGGGSGGSGSGRGYGGNQAGMHSGGGSDGGSGGAGGDDGGNGGGGGNYVQPHRDMQVVRRPSAQEATEEEIVVVGAPEERATWSNVATAVSPISQAVVNVDGRLGTSPRPPIVTALLSRGKRAIPMLGLDSSESESSSGDEADTPLSRHSRMPGPRSPVPKDCQQDSASVPVPANLQQGASHSPARKNCHRDASSSASPSDHPQNSNRTLAVVDRQNSTPSAAEAGFPEGTGSAGKRASPPLVEVLTAECRSRQ</sequence>
<feature type="region of interest" description="Disordered" evidence="1">
    <location>
        <begin position="396"/>
        <end position="523"/>
    </location>
</feature>
<feature type="region of interest" description="Disordered" evidence="1">
    <location>
        <begin position="1"/>
        <end position="25"/>
    </location>
</feature>
<name>A0AAE0BKW9_9CHLO</name>
<feature type="compositionally biased region" description="Low complexity" evidence="1">
    <location>
        <begin position="396"/>
        <end position="406"/>
    </location>
</feature>
<evidence type="ECO:0000313" key="2">
    <source>
        <dbReference type="EMBL" id="KAK3237725.1"/>
    </source>
</evidence>
<dbReference type="EMBL" id="LGRX02034472">
    <property type="protein sequence ID" value="KAK3237725.1"/>
    <property type="molecule type" value="Genomic_DNA"/>
</dbReference>
<evidence type="ECO:0000256" key="1">
    <source>
        <dbReference type="SAM" id="MobiDB-lite"/>
    </source>
</evidence>
<feature type="compositionally biased region" description="Polar residues" evidence="1">
    <location>
        <begin position="473"/>
        <end position="490"/>
    </location>
</feature>
<feature type="compositionally biased region" description="Gly residues" evidence="1">
    <location>
        <begin position="262"/>
        <end position="316"/>
    </location>
</feature>
<feature type="non-terminal residue" evidence="2">
    <location>
        <position position="523"/>
    </location>
</feature>
<evidence type="ECO:0000313" key="3">
    <source>
        <dbReference type="Proteomes" id="UP001190700"/>
    </source>
</evidence>
<proteinExistence type="predicted"/>
<feature type="compositionally biased region" description="Acidic residues" evidence="1">
    <location>
        <begin position="45"/>
        <end position="58"/>
    </location>
</feature>
<feature type="compositionally biased region" description="Basic and acidic residues" evidence="1">
    <location>
        <begin position="94"/>
        <end position="106"/>
    </location>
</feature>
<reference evidence="2 3" key="1">
    <citation type="journal article" date="2015" name="Genome Biol. Evol.">
        <title>Comparative Genomics of a Bacterivorous Green Alga Reveals Evolutionary Causalities and Consequences of Phago-Mixotrophic Mode of Nutrition.</title>
        <authorList>
            <person name="Burns J.A."/>
            <person name="Paasch A."/>
            <person name="Narechania A."/>
            <person name="Kim E."/>
        </authorList>
    </citation>
    <scope>NUCLEOTIDE SEQUENCE [LARGE SCALE GENOMIC DNA]</scope>
    <source>
        <strain evidence="2 3">PLY_AMNH</strain>
    </source>
</reference>
<comment type="caution">
    <text evidence="2">The sequence shown here is derived from an EMBL/GenBank/DDBJ whole genome shotgun (WGS) entry which is preliminary data.</text>
</comment>
<feature type="region of interest" description="Disordered" evidence="1">
    <location>
        <begin position="200"/>
        <end position="227"/>
    </location>
</feature>
<protein>
    <submittedName>
        <fullName evidence="2">Uncharacterized protein</fullName>
    </submittedName>
</protein>
<organism evidence="2 3">
    <name type="scientific">Cymbomonas tetramitiformis</name>
    <dbReference type="NCBI Taxonomy" id="36881"/>
    <lineage>
        <taxon>Eukaryota</taxon>
        <taxon>Viridiplantae</taxon>
        <taxon>Chlorophyta</taxon>
        <taxon>Pyramimonadophyceae</taxon>
        <taxon>Pyramimonadales</taxon>
        <taxon>Pyramimonadaceae</taxon>
        <taxon>Cymbomonas</taxon>
    </lineage>
</organism>
<accession>A0AAE0BKW9</accession>
<feature type="compositionally biased region" description="Low complexity" evidence="1">
    <location>
        <begin position="463"/>
        <end position="472"/>
    </location>
</feature>
<keyword evidence="3" id="KW-1185">Reference proteome</keyword>
<dbReference type="AlphaFoldDB" id="A0AAE0BKW9"/>
<feature type="compositionally biased region" description="Polar residues" evidence="1">
    <location>
        <begin position="11"/>
        <end position="21"/>
    </location>
</feature>
<gene>
    <name evidence="2" type="ORF">CYMTET_52217</name>
</gene>
<dbReference type="Proteomes" id="UP001190700">
    <property type="component" value="Unassembled WGS sequence"/>
</dbReference>
<feature type="region of interest" description="Disordered" evidence="1">
    <location>
        <begin position="39"/>
        <end position="116"/>
    </location>
</feature>
<feature type="region of interest" description="Disordered" evidence="1">
    <location>
        <begin position="262"/>
        <end position="320"/>
    </location>
</feature>